<gene>
    <name evidence="3" type="ORF">AOQ84DRAFT_431016</name>
</gene>
<evidence type="ECO:0008006" key="5">
    <source>
        <dbReference type="Google" id="ProtNLM"/>
    </source>
</evidence>
<sequence length="295" mass="32800">MAQPANTLSWSPNPSAGPPRSQLKTPAHTLARVRNNQRRHRERRREYIASLEQKLQETERLLAQATAELATSKLELQRWRDGAINETPYRNQEPSYDIVLDDALSSITGDFAANANSDPVERFIGTQETLCDALLLDSSPTTPIITPSISERPLLTNILPSASGRSLAWNFSQSQHSLNHVPPCYAPSCCELVEDSSILVISEDITQPESDPELRKILLPPAPSFYSVSPPSNTESTTLCSQAFVLISQQNFRGVDAHTIRGWLYQGFRQAKNENEGCRVDNKLLFGLLDFISSP</sequence>
<dbReference type="Gene3D" id="1.20.5.170">
    <property type="match status" value="1"/>
</dbReference>
<evidence type="ECO:0000256" key="2">
    <source>
        <dbReference type="SAM" id="MobiDB-lite"/>
    </source>
</evidence>
<dbReference type="Proteomes" id="UP000250140">
    <property type="component" value="Unassembled WGS sequence"/>
</dbReference>
<dbReference type="PANTHER" id="PTHR42070:SF1">
    <property type="entry name" value="FILAMENT ASSOCIATED PROTEIN, PUTATIVE (AFU_ORTHOLOGUE AFUA_8G06630)-RELATED"/>
    <property type="match status" value="1"/>
</dbReference>
<proteinExistence type="predicted"/>
<dbReference type="OrthoDB" id="4505928at2759"/>
<evidence type="ECO:0000256" key="1">
    <source>
        <dbReference type="SAM" id="Coils"/>
    </source>
</evidence>
<dbReference type="AlphaFoldDB" id="A0A8E2JUV6"/>
<keyword evidence="4" id="KW-1185">Reference proteome</keyword>
<organism evidence="3 4">
    <name type="scientific">Glonium stellatum</name>
    <dbReference type="NCBI Taxonomy" id="574774"/>
    <lineage>
        <taxon>Eukaryota</taxon>
        <taxon>Fungi</taxon>
        <taxon>Dikarya</taxon>
        <taxon>Ascomycota</taxon>
        <taxon>Pezizomycotina</taxon>
        <taxon>Dothideomycetes</taxon>
        <taxon>Pleosporomycetidae</taxon>
        <taxon>Gloniales</taxon>
        <taxon>Gloniaceae</taxon>
        <taxon>Glonium</taxon>
    </lineage>
</organism>
<reference evidence="3 4" key="1">
    <citation type="journal article" date="2016" name="Nat. Commun.">
        <title>Ectomycorrhizal ecology is imprinted in the genome of the dominant symbiotic fungus Cenococcum geophilum.</title>
        <authorList>
            <consortium name="DOE Joint Genome Institute"/>
            <person name="Peter M."/>
            <person name="Kohler A."/>
            <person name="Ohm R.A."/>
            <person name="Kuo A."/>
            <person name="Krutzmann J."/>
            <person name="Morin E."/>
            <person name="Arend M."/>
            <person name="Barry K.W."/>
            <person name="Binder M."/>
            <person name="Choi C."/>
            <person name="Clum A."/>
            <person name="Copeland A."/>
            <person name="Grisel N."/>
            <person name="Haridas S."/>
            <person name="Kipfer T."/>
            <person name="LaButti K."/>
            <person name="Lindquist E."/>
            <person name="Lipzen A."/>
            <person name="Maire R."/>
            <person name="Meier B."/>
            <person name="Mihaltcheva S."/>
            <person name="Molinier V."/>
            <person name="Murat C."/>
            <person name="Poggeler S."/>
            <person name="Quandt C.A."/>
            <person name="Sperisen C."/>
            <person name="Tritt A."/>
            <person name="Tisserant E."/>
            <person name="Crous P.W."/>
            <person name="Henrissat B."/>
            <person name="Nehls U."/>
            <person name="Egli S."/>
            <person name="Spatafora J.W."/>
            <person name="Grigoriev I.V."/>
            <person name="Martin F.M."/>
        </authorList>
    </citation>
    <scope>NUCLEOTIDE SEQUENCE [LARGE SCALE GENOMIC DNA]</scope>
    <source>
        <strain evidence="3 4">CBS 207.34</strain>
    </source>
</reference>
<protein>
    <recommendedName>
        <fullName evidence="5">BZIP domain-containing protein</fullName>
    </recommendedName>
</protein>
<feature type="coiled-coil region" evidence="1">
    <location>
        <begin position="41"/>
        <end position="75"/>
    </location>
</feature>
<name>A0A8E2JUV6_9PEZI</name>
<dbReference type="EMBL" id="KV749307">
    <property type="protein sequence ID" value="OCL10114.1"/>
    <property type="molecule type" value="Genomic_DNA"/>
</dbReference>
<dbReference type="PANTHER" id="PTHR42070">
    <property type="entry name" value="FILAMENT ASSOCIATED PROTEIN, PUTATIVE (AFU_ORTHOLOGUE AFUA_8G06630)-RELATED"/>
    <property type="match status" value="1"/>
</dbReference>
<accession>A0A8E2JUV6</accession>
<keyword evidence="1" id="KW-0175">Coiled coil</keyword>
<evidence type="ECO:0000313" key="3">
    <source>
        <dbReference type="EMBL" id="OCL10114.1"/>
    </source>
</evidence>
<feature type="compositionally biased region" description="Polar residues" evidence="2">
    <location>
        <begin position="1"/>
        <end position="14"/>
    </location>
</feature>
<evidence type="ECO:0000313" key="4">
    <source>
        <dbReference type="Proteomes" id="UP000250140"/>
    </source>
</evidence>
<feature type="region of interest" description="Disordered" evidence="2">
    <location>
        <begin position="1"/>
        <end position="26"/>
    </location>
</feature>